<dbReference type="Proteomes" id="UP001596548">
    <property type="component" value="Unassembled WGS sequence"/>
</dbReference>
<evidence type="ECO:0000313" key="2">
    <source>
        <dbReference type="Proteomes" id="UP001596548"/>
    </source>
</evidence>
<gene>
    <name evidence="1" type="ORF">ACFQS1_22040</name>
</gene>
<sequence>MDVFSRTFLPAAAEAGVAIPTVSRHMPIFRRCVEPDDTTVLVSRCSRPEAPMAGEYLLLLTYRRLVVTQETKVLHRLRLHLNANLRHLSNVTWSPDLTRTAVEVAATAVDGVRERFRLRVAEPEAVWHLDALLQHVFRTPRPAIAA</sequence>
<dbReference type="EMBL" id="JBHTBJ010000016">
    <property type="protein sequence ID" value="MFC7276680.1"/>
    <property type="molecule type" value="Genomic_DNA"/>
</dbReference>
<evidence type="ECO:0008006" key="3">
    <source>
        <dbReference type="Google" id="ProtNLM"/>
    </source>
</evidence>
<proteinExistence type="predicted"/>
<keyword evidence="2" id="KW-1185">Reference proteome</keyword>
<organism evidence="1 2">
    <name type="scientific">Paractinoplanes rhizophilus</name>
    <dbReference type="NCBI Taxonomy" id="1416877"/>
    <lineage>
        <taxon>Bacteria</taxon>
        <taxon>Bacillati</taxon>
        <taxon>Actinomycetota</taxon>
        <taxon>Actinomycetes</taxon>
        <taxon>Micromonosporales</taxon>
        <taxon>Micromonosporaceae</taxon>
        <taxon>Paractinoplanes</taxon>
    </lineage>
</organism>
<reference evidence="2" key="1">
    <citation type="journal article" date="2019" name="Int. J. Syst. Evol. Microbiol.">
        <title>The Global Catalogue of Microorganisms (GCM) 10K type strain sequencing project: providing services to taxonomists for standard genome sequencing and annotation.</title>
        <authorList>
            <consortium name="The Broad Institute Genomics Platform"/>
            <consortium name="The Broad Institute Genome Sequencing Center for Infectious Disease"/>
            <person name="Wu L."/>
            <person name="Ma J."/>
        </authorList>
    </citation>
    <scope>NUCLEOTIDE SEQUENCE [LARGE SCALE GENOMIC DNA]</scope>
    <source>
        <strain evidence="2">XZYJT-10</strain>
    </source>
</reference>
<protein>
    <recommendedName>
        <fullName evidence="3">Transposase</fullName>
    </recommendedName>
</protein>
<accession>A0ABW2HYK7</accession>
<dbReference type="RefSeq" id="WP_378971304.1">
    <property type="nucleotide sequence ID" value="NZ_JBHTBJ010000016.1"/>
</dbReference>
<evidence type="ECO:0000313" key="1">
    <source>
        <dbReference type="EMBL" id="MFC7276680.1"/>
    </source>
</evidence>
<name>A0ABW2HYK7_9ACTN</name>
<comment type="caution">
    <text evidence="1">The sequence shown here is derived from an EMBL/GenBank/DDBJ whole genome shotgun (WGS) entry which is preliminary data.</text>
</comment>